<dbReference type="InterPro" id="IPR036866">
    <property type="entry name" value="RibonucZ/Hydroxyglut_hydro"/>
</dbReference>
<evidence type="ECO:0000313" key="6">
    <source>
        <dbReference type="Proteomes" id="UP000300879"/>
    </source>
</evidence>
<comment type="catalytic activity">
    <reaction evidence="1">
        <text>3',5'-cyclic CMP + H2O = CMP + H(+)</text>
        <dbReference type="Rhea" id="RHEA:72675"/>
        <dbReference type="ChEBI" id="CHEBI:15377"/>
        <dbReference type="ChEBI" id="CHEBI:15378"/>
        <dbReference type="ChEBI" id="CHEBI:58003"/>
        <dbReference type="ChEBI" id="CHEBI:60377"/>
    </reaction>
    <physiologicalReaction direction="left-to-right" evidence="1">
        <dbReference type="Rhea" id="RHEA:72676"/>
    </physiologicalReaction>
</comment>
<dbReference type="AlphaFoldDB" id="A0A4P8XG30"/>
<protein>
    <submittedName>
        <fullName evidence="5">Beta-lactamase domain protein</fullName>
    </submittedName>
</protein>
<reference evidence="5 6" key="1">
    <citation type="submission" date="2019-05" db="EMBL/GenBank/DDBJ databases">
        <authorList>
            <person name="Chen C."/>
        </authorList>
    </citation>
    <scope>NUCLEOTIDE SEQUENCE [LARGE SCALE GENOMIC DNA]</scope>
    <source>
        <strain evidence="5 6">HB172198</strain>
    </source>
</reference>
<dbReference type="OrthoDB" id="9802248at2"/>
<dbReference type="SMART" id="SM00849">
    <property type="entry name" value="Lactamase_B"/>
    <property type="match status" value="1"/>
</dbReference>
<dbReference type="Gene3D" id="3.60.15.10">
    <property type="entry name" value="Ribonuclease Z/Hydroxyacylglutathione hydrolase-like"/>
    <property type="match status" value="1"/>
</dbReference>
<feature type="domain" description="Metallo-beta-lactamase" evidence="4">
    <location>
        <begin position="28"/>
        <end position="236"/>
    </location>
</feature>
<evidence type="ECO:0000256" key="1">
    <source>
        <dbReference type="ARBA" id="ARBA00034221"/>
    </source>
</evidence>
<organism evidence="5 6">
    <name type="scientific">Paenibacillus algicola</name>
    <dbReference type="NCBI Taxonomy" id="2565926"/>
    <lineage>
        <taxon>Bacteria</taxon>
        <taxon>Bacillati</taxon>
        <taxon>Bacillota</taxon>
        <taxon>Bacilli</taxon>
        <taxon>Bacillales</taxon>
        <taxon>Paenibacillaceae</taxon>
        <taxon>Paenibacillus</taxon>
    </lineage>
</organism>
<name>A0A4P8XG30_9BACL</name>
<evidence type="ECO:0000259" key="4">
    <source>
        <dbReference type="SMART" id="SM00849"/>
    </source>
</evidence>
<accession>A0A4P8XG30</accession>
<dbReference type="InterPro" id="IPR050855">
    <property type="entry name" value="NDM-1-like"/>
</dbReference>
<dbReference type="InterPro" id="IPR001279">
    <property type="entry name" value="Metallo-B-lactamas"/>
</dbReference>
<dbReference type="KEGG" id="palo:E6C60_0696"/>
<dbReference type="Pfam" id="PF00753">
    <property type="entry name" value="Lactamase_B"/>
    <property type="match status" value="1"/>
</dbReference>
<evidence type="ECO:0000313" key="5">
    <source>
        <dbReference type="EMBL" id="QCT01417.1"/>
    </source>
</evidence>
<keyword evidence="6" id="KW-1185">Reference proteome</keyword>
<dbReference type="PANTHER" id="PTHR42951:SF17">
    <property type="entry name" value="METALLO-BETA-LACTAMASE DOMAIN-CONTAINING PROTEIN"/>
    <property type="match status" value="1"/>
</dbReference>
<evidence type="ECO:0000256" key="2">
    <source>
        <dbReference type="ARBA" id="ARBA00034301"/>
    </source>
</evidence>
<dbReference type="SUPFAM" id="SSF56281">
    <property type="entry name" value="Metallo-hydrolase/oxidoreductase"/>
    <property type="match status" value="1"/>
</dbReference>
<sequence length="272" mass="29511">MENHSLLRTGAVDTEEVTPDLLSMRTLIANVLMVGQPQQGSWVLVDTGMAKFADAIADTAVQRFGRPPACIVLTHGHFDHVGTVKELADRWNVPVYAHGLELPYLTGKANYPPADPTVGGGLMARAAPAYPNEGINLGTRVHALPKDGSLPELPEWRWIHTPGHSPGHISLYRERDGALIAGDAFITVKQESALAVVTQSKELHGPPMYFTPDWEAAEQSVQKLAALKPQVAITGHGVSMAGAELQESLLRLAEHFKEMAVPKQGKYVEDRP</sequence>
<dbReference type="PANTHER" id="PTHR42951">
    <property type="entry name" value="METALLO-BETA-LACTAMASE DOMAIN-CONTAINING"/>
    <property type="match status" value="1"/>
</dbReference>
<dbReference type="Proteomes" id="UP000300879">
    <property type="component" value="Chromosome"/>
</dbReference>
<gene>
    <name evidence="5" type="ORF">E6C60_0696</name>
</gene>
<comment type="function">
    <text evidence="2">Counteracts the endogenous Pycsar antiviral defense system. Phosphodiesterase that enables metal-dependent hydrolysis of host cyclic nucleotide Pycsar defense signals such as cCMP and cUMP.</text>
</comment>
<dbReference type="RefSeq" id="WP_138224554.1">
    <property type="nucleotide sequence ID" value="NZ_CP040396.1"/>
</dbReference>
<dbReference type="EMBL" id="CP040396">
    <property type="protein sequence ID" value="QCT01417.1"/>
    <property type="molecule type" value="Genomic_DNA"/>
</dbReference>
<dbReference type="CDD" id="cd07721">
    <property type="entry name" value="yflN-like_MBL-fold"/>
    <property type="match status" value="1"/>
</dbReference>
<comment type="catalytic activity">
    <reaction evidence="3">
        <text>3',5'-cyclic UMP + H2O = UMP + H(+)</text>
        <dbReference type="Rhea" id="RHEA:70575"/>
        <dbReference type="ChEBI" id="CHEBI:15377"/>
        <dbReference type="ChEBI" id="CHEBI:15378"/>
        <dbReference type="ChEBI" id="CHEBI:57865"/>
        <dbReference type="ChEBI" id="CHEBI:184387"/>
    </reaction>
    <physiologicalReaction direction="left-to-right" evidence="3">
        <dbReference type="Rhea" id="RHEA:70576"/>
    </physiologicalReaction>
</comment>
<evidence type="ECO:0000256" key="3">
    <source>
        <dbReference type="ARBA" id="ARBA00048505"/>
    </source>
</evidence>
<proteinExistence type="predicted"/>